<protein>
    <recommendedName>
        <fullName evidence="6">Curlin</fullName>
    </recommendedName>
</protein>
<feature type="chain" id="PRO_5012092981" description="Curlin" evidence="3">
    <location>
        <begin position="28"/>
        <end position="137"/>
    </location>
</feature>
<gene>
    <name evidence="4" type="ORF">SAMN02745157_3981</name>
</gene>
<organism evidence="4 5">
    <name type="scientific">Kaistia soli DSM 19436</name>
    <dbReference type="NCBI Taxonomy" id="1122133"/>
    <lineage>
        <taxon>Bacteria</taxon>
        <taxon>Pseudomonadati</taxon>
        <taxon>Pseudomonadota</taxon>
        <taxon>Alphaproteobacteria</taxon>
        <taxon>Hyphomicrobiales</taxon>
        <taxon>Kaistiaceae</taxon>
        <taxon>Kaistia</taxon>
    </lineage>
</organism>
<dbReference type="STRING" id="1122133.SAMN02745157_3981"/>
<keyword evidence="2 3" id="KW-0732">Signal</keyword>
<comment type="similarity">
    <text evidence="1">Belongs to the CsgA/CsgB family.</text>
</comment>
<accession>A0A1M5IRZ7</accession>
<evidence type="ECO:0000256" key="2">
    <source>
        <dbReference type="ARBA" id="ARBA00022729"/>
    </source>
</evidence>
<evidence type="ECO:0000313" key="4">
    <source>
        <dbReference type="EMBL" id="SHG31031.1"/>
    </source>
</evidence>
<reference evidence="4 5" key="1">
    <citation type="submission" date="2016-11" db="EMBL/GenBank/DDBJ databases">
        <authorList>
            <person name="Jaros S."/>
            <person name="Januszkiewicz K."/>
            <person name="Wedrychowicz H."/>
        </authorList>
    </citation>
    <scope>NUCLEOTIDE SEQUENCE [LARGE SCALE GENOMIC DNA]</scope>
    <source>
        <strain evidence="4 5">DSM 19436</strain>
    </source>
</reference>
<dbReference type="GO" id="GO:0009289">
    <property type="term" value="C:pilus"/>
    <property type="evidence" value="ECO:0007669"/>
    <property type="project" value="InterPro"/>
</dbReference>
<dbReference type="OrthoDB" id="7907227at2"/>
<dbReference type="RefSeq" id="WP_073056341.1">
    <property type="nucleotide sequence ID" value="NZ_FQUP01000004.1"/>
</dbReference>
<feature type="signal peptide" evidence="3">
    <location>
        <begin position="1"/>
        <end position="27"/>
    </location>
</feature>
<dbReference type="GO" id="GO:0007155">
    <property type="term" value="P:cell adhesion"/>
    <property type="evidence" value="ECO:0007669"/>
    <property type="project" value="InterPro"/>
</dbReference>
<dbReference type="Pfam" id="PF07012">
    <property type="entry name" value="Curlin_rpt"/>
    <property type="match status" value="1"/>
</dbReference>
<name>A0A1M5IRZ7_9HYPH</name>
<evidence type="ECO:0000313" key="5">
    <source>
        <dbReference type="Proteomes" id="UP000184485"/>
    </source>
</evidence>
<proteinExistence type="inferred from homology"/>
<dbReference type="Proteomes" id="UP000184485">
    <property type="component" value="Unassembled WGS sequence"/>
</dbReference>
<sequence length="137" mass="13773">MLSALKTIASVVALSGAIALPAAPALAGGAIGFTLAPRTAEDARAMDFGLRAYALYNGLRDAGAHIDQRGQNNAAGVAQQGAGNVGVVTQRGDGHAATLQQAGNGNSYGIFQFGRNTDTRIAQDGDGNTGAALTFGW</sequence>
<evidence type="ECO:0008006" key="6">
    <source>
        <dbReference type="Google" id="ProtNLM"/>
    </source>
</evidence>
<evidence type="ECO:0000256" key="1">
    <source>
        <dbReference type="ARBA" id="ARBA00009766"/>
    </source>
</evidence>
<dbReference type="AlphaFoldDB" id="A0A1M5IRZ7"/>
<dbReference type="EMBL" id="FQUP01000004">
    <property type="protein sequence ID" value="SHG31031.1"/>
    <property type="molecule type" value="Genomic_DNA"/>
</dbReference>
<keyword evidence="5" id="KW-1185">Reference proteome</keyword>
<dbReference type="InterPro" id="IPR009742">
    <property type="entry name" value="Curlin_rpt"/>
</dbReference>
<evidence type="ECO:0000256" key="3">
    <source>
        <dbReference type="SAM" id="SignalP"/>
    </source>
</evidence>